<name>A0A2H3JHF4_WOLCO</name>
<protein>
    <submittedName>
        <fullName evidence="1">Uncharacterized protein</fullName>
    </submittedName>
</protein>
<dbReference type="AlphaFoldDB" id="A0A2H3JHF4"/>
<accession>A0A2H3JHF4</accession>
<dbReference type="EMBL" id="KB467942">
    <property type="protein sequence ID" value="PCH38199.1"/>
    <property type="molecule type" value="Genomic_DNA"/>
</dbReference>
<reference evidence="1 2" key="1">
    <citation type="journal article" date="2012" name="Science">
        <title>The Paleozoic origin of enzymatic lignin decomposition reconstructed from 31 fungal genomes.</title>
        <authorList>
            <person name="Floudas D."/>
            <person name="Binder M."/>
            <person name="Riley R."/>
            <person name="Barry K."/>
            <person name="Blanchette R.A."/>
            <person name="Henrissat B."/>
            <person name="Martinez A.T."/>
            <person name="Otillar R."/>
            <person name="Spatafora J.W."/>
            <person name="Yadav J.S."/>
            <person name="Aerts A."/>
            <person name="Benoit I."/>
            <person name="Boyd A."/>
            <person name="Carlson A."/>
            <person name="Copeland A."/>
            <person name="Coutinho P.M."/>
            <person name="de Vries R.P."/>
            <person name="Ferreira P."/>
            <person name="Findley K."/>
            <person name="Foster B."/>
            <person name="Gaskell J."/>
            <person name="Glotzer D."/>
            <person name="Gorecki P."/>
            <person name="Heitman J."/>
            <person name="Hesse C."/>
            <person name="Hori C."/>
            <person name="Igarashi K."/>
            <person name="Jurgens J.A."/>
            <person name="Kallen N."/>
            <person name="Kersten P."/>
            <person name="Kohler A."/>
            <person name="Kuees U."/>
            <person name="Kumar T.K.A."/>
            <person name="Kuo A."/>
            <person name="LaButti K."/>
            <person name="Larrondo L.F."/>
            <person name="Lindquist E."/>
            <person name="Ling A."/>
            <person name="Lombard V."/>
            <person name="Lucas S."/>
            <person name="Lundell T."/>
            <person name="Martin R."/>
            <person name="McLaughlin D.J."/>
            <person name="Morgenstern I."/>
            <person name="Morin E."/>
            <person name="Murat C."/>
            <person name="Nagy L.G."/>
            <person name="Nolan M."/>
            <person name="Ohm R.A."/>
            <person name="Patyshakuliyeva A."/>
            <person name="Rokas A."/>
            <person name="Ruiz-Duenas F.J."/>
            <person name="Sabat G."/>
            <person name="Salamov A."/>
            <person name="Samejima M."/>
            <person name="Schmutz J."/>
            <person name="Slot J.C."/>
            <person name="St John F."/>
            <person name="Stenlid J."/>
            <person name="Sun H."/>
            <person name="Sun S."/>
            <person name="Syed K."/>
            <person name="Tsang A."/>
            <person name="Wiebenga A."/>
            <person name="Young D."/>
            <person name="Pisabarro A."/>
            <person name="Eastwood D.C."/>
            <person name="Martin F."/>
            <person name="Cullen D."/>
            <person name="Grigoriev I.V."/>
            <person name="Hibbett D.S."/>
        </authorList>
    </citation>
    <scope>NUCLEOTIDE SEQUENCE [LARGE SCALE GENOMIC DNA]</scope>
    <source>
        <strain evidence="1 2">MD-104</strain>
    </source>
</reference>
<sequence>MWRARRRVICSSPIALRACAAAVRPSRAAARARRACCVLLLRACQCVGEPRPLVPGGLAAPCAAVWAGDQGGPLILPWSRNGRPSRYTGAYRARFPGRCERGAVGWVVGWSACLWSHDFCACKFIERHRDVARYFLRRSVRVPCCEPPGAVT</sequence>
<organism evidence="1 2">
    <name type="scientific">Wolfiporia cocos (strain MD-104)</name>
    <name type="common">Brown rot fungus</name>
    <dbReference type="NCBI Taxonomy" id="742152"/>
    <lineage>
        <taxon>Eukaryota</taxon>
        <taxon>Fungi</taxon>
        <taxon>Dikarya</taxon>
        <taxon>Basidiomycota</taxon>
        <taxon>Agaricomycotina</taxon>
        <taxon>Agaricomycetes</taxon>
        <taxon>Polyporales</taxon>
        <taxon>Phaeolaceae</taxon>
        <taxon>Wolfiporia</taxon>
    </lineage>
</organism>
<gene>
    <name evidence="1" type="ORF">WOLCODRAFT_136097</name>
</gene>
<keyword evidence="2" id="KW-1185">Reference proteome</keyword>
<evidence type="ECO:0000313" key="2">
    <source>
        <dbReference type="Proteomes" id="UP000218811"/>
    </source>
</evidence>
<proteinExistence type="predicted"/>
<evidence type="ECO:0000313" key="1">
    <source>
        <dbReference type="EMBL" id="PCH38199.1"/>
    </source>
</evidence>
<dbReference type="Proteomes" id="UP000218811">
    <property type="component" value="Unassembled WGS sequence"/>
</dbReference>